<evidence type="ECO:0000256" key="12">
    <source>
        <dbReference type="SAM" id="Phobius"/>
    </source>
</evidence>
<dbReference type="EMBL" id="KB097496">
    <property type="protein sequence ID" value="ESN95888.1"/>
    <property type="molecule type" value="Genomic_DNA"/>
</dbReference>
<evidence type="ECO:0000256" key="8">
    <source>
        <dbReference type="ARBA" id="ARBA00023136"/>
    </source>
</evidence>
<keyword evidence="4 11" id="KW-0812">Transmembrane</keyword>
<keyword evidence="15" id="KW-1185">Reference proteome</keyword>
<keyword evidence="3 11" id="KW-0894">Sodium channel</keyword>
<evidence type="ECO:0000256" key="11">
    <source>
        <dbReference type="RuleBase" id="RU000679"/>
    </source>
</evidence>
<evidence type="ECO:0000256" key="4">
    <source>
        <dbReference type="ARBA" id="ARBA00022692"/>
    </source>
</evidence>
<dbReference type="eggNOG" id="KOG4294">
    <property type="taxonomic scope" value="Eukaryota"/>
</dbReference>
<reference evidence="15" key="1">
    <citation type="submission" date="2012-12" db="EMBL/GenBank/DDBJ databases">
        <authorList>
            <person name="Hellsten U."/>
            <person name="Grimwood J."/>
            <person name="Chapman J.A."/>
            <person name="Shapiro H."/>
            <person name="Aerts A."/>
            <person name="Otillar R.P."/>
            <person name="Terry A.Y."/>
            <person name="Boore J.L."/>
            <person name="Simakov O."/>
            <person name="Marletaz F."/>
            <person name="Cho S.-J."/>
            <person name="Edsinger-Gonzales E."/>
            <person name="Havlak P."/>
            <person name="Kuo D.-H."/>
            <person name="Larsson T."/>
            <person name="Lv J."/>
            <person name="Arendt D."/>
            <person name="Savage R."/>
            <person name="Osoegawa K."/>
            <person name="de Jong P."/>
            <person name="Lindberg D.R."/>
            <person name="Seaver E.C."/>
            <person name="Weisblat D.A."/>
            <person name="Putnam N.H."/>
            <person name="Grigoriev I.V."/>
            <person name="Rokhsar D.S."/>
        </authorList>
    </citation>
    <scope>NUCLEOTIDE SEQUENCE</scope>
</reference>
<dbReference type="OMA" id="LQMHATG"/>
<feature type="transmembrane region" description="Helical" evidence="12">
    <location>
        <begin position="12"/>
        <end position="31"/>
    </location>
</feature>
<dbReference type="HOGENOM" id="CLU_020415_2_0_1"/>
<dbReference type="Gene3D" id="2.60.470.10">
    <property type="entry name" value="Acid-sensing ion channels like domains"/>
    <property type="match status" value="1"/>
</dbReference>
<comment type="similarity">
    <text evidence="11">Belongs to the amiloride-sensitive sodium channel (TC 1.A.6) family.</text>
</comment>
<dbReference type="EMBL" id="AMQM01006558">
    <property type="status" value="NOT_ANNOTATED_CDS"/>
    <property type="molecule type" value="Genomic_DNA"/>
</dbReference>
<evidence type="ECO:0000256" key="9">
    <source>
        <dbReference type="ARBA" id="ARBA00023201"/>
    </source>
</evidence>
<evidence type="ECO:0000256" key="7">
    <source>
        <dbReference type="ARBA" id="ARBA00023065"/>
    </source>
</evidence>
<keyword evidence="7 11" id="KW-0406">Ion transport</keyword>
<dbReference type="Pfam" id="PF00858">
    <property type="entry name" value="ASC"/>
    <property type="match status" value="1"/>
</dbReference>
<evidence type="ECO:0000256" key="3">
    <source>
        <dbReference type="ARBA" id="ARBA00022461"/>
    </source>
</evidence>
<dbReference type="PANTHER" id="PTHR11690">
    <property type="entry name" value="AMILORIDE-SENSITIVE SODIUM CHANNEL-RELATED"/>
    <property type="match status" value="1"/>
</dbReference>
<evidence type="ECO:0000256" key="10">
    <source>
        <dbReference type="ARBA" id="ARBA00023303"/>
    </source>
</evidence>
<dbReference type="GO" id="GO:0035725">
    <property type="term" value="P:sodium ion transmembrane transport"/>
    <property type="evidence" value="ECO:0000318"/>
    <property type="project" value="GO_Central"/>
</dbReference>
<dbReference type="InterPro" id="IPR001873">
    <property type="entry name" value="ENaC"/>
</dbReference>
<keyword evidence="6" id="KW-0915">Sodium</keyword>
<dbReference type="PANTHER" id="PTHR11690:SF248">
    <property type="entry name" value="PICKPOCKET 17, ISOFORM A"/>
    <property type="match status" value="1"/>
</dbReference>
<organism evidence="14 15">
    <name type="scientific">Helobdella robusta</name>
    <name type="common">Californian leech</name>
    <dbReference type="NCBI Taxonomy" id="6412"/>
    <lineage>
        <taxon>Eukaryota</taxon>
        <taxon>Metazoa</taxon>
        <taxon>Spiralia</taxon>
        <taxon>Lophotrochozoa</taxon>
        <taxon>Annelida</taxon>
        <taxon>Clitellata</taxon>
        <taxon>Hirudinea</taxon>
        <taxon>Rhynchobdellida</taxon>
        <taxon>Glossiphoniidae</taxon>
        <taxon>Helobdella</taxon>
    </lineage>
</organism>
<keyword evidence="10 11" id="KW-0407">Ion channel</keyword>
<sequence length="573" mass="65410">MQVFKNAITFLYLLRLVLVNLAVNALVNVLVSFMDLKQRNEPAPKILSYVKSELISYAENTTIRGLPRFVKSKDPFLKAIWLMFLLTCTTALTAFLYFAAVKFASWPILTKYGEMVDGWIKFPDVTICNLDTFAFGYPDILPIQLYFFLLLKNKMTILQQMVKNKNFSELQAQKLFDELHSVPGYILNLPKNSDVNRDCPGFILQCSIHLGNWPDDSIDCLNSFEKHWNSNYYTCYTLRTSKLQLSSTNTSVKGLNLVLNVGPPNLFQIPYLHSFTRSQARGVQVNVHSSGTPASLKNGFSVAPGTENIVTIVQTEKQRLNKPYHKEGCTHETSLKVSPNERYTRDSCVDFCKQENILKNCGCVSPYLGVPLSYVHTTDMCGNFSLNHSLILQNKFDVSLLNKNVYDNFRCSEKYLKGFCNYNCLNPCDETLYETYLSTAAWPQYSFQFGFFEKYIYKMNCTKTNSGVAARYEYYTNILERFYQLGDVYSELSSINVNESELKQIQESFLTIKFLIKEDFPYYSMEQGAYTWDTVVGVIGGMLSLWLGISAATVVELVELVVALRMNISTVDT</sequence>
<dbReference type="GO" id="GO:0015280">
    <property type="term" value="F:ligand-gated sodium channel activity"/>
    <property type="evidence" value="ECO:0000318"/>
    <property type="project" value="GO_Central"/>
</dbReference>
<accession>T1FDR5</accession>
<evidence type="ECO:0000313" key="14">
    <source>
        <dbReference type="EnsemblMetazoa" id="HelroP178803"/>
    </source>
</evidence>
<evidence type="ECO:0000256" key="1">
    <source>
        <dbReference type="ARBA" id="ARBA00004141"/>
    </source>
</evidence>
<keyword evidence="8 12" id="KW-0472">Membrane</keyword>
<reference evidence="13 15" key="2">
    <citation type="journal article" date="2013" name="Nature">
        <title>Insights into bilaterian evolution from three spiralian genomes.</title>
        <authorList>
            <person name="Simakov O."/>
            <person name="Marletaz F."/>
            <person name="Cho S.J."/>
            <person name="Edsinger-Gonzales E."/>
            <person name="Havlak P."/>
            <person name="Hellsten U."/>
            <person name="Kuo D.H."/>
            <person name="Larsson T."/>
            <person name="Lv J."/>
            <person name="Arendt D."/>
            <person name="Savage R."/>
            <person name="Osoegawa K."/>
            <person name="de Jong P."/>
            <person name="Grimwood J."/>
            <person name="Chapman J.A."/>
            <person name="Shapiro H."/>
            <person name="Aerts A."/>
            <person name="Otillar R.P."/>
            <person name="Terry A.Y."/>
            <person name="Boore J.L."/>
            <person name="Grigoriev I.V."/>
            <person name="Lindberg D.R."/>
            <person name="Seaver E.C."/>
            <person name="Weisblat D.A."/>
            <person name="Putnam N.H."/>
            <person name="Rokhsar D.S."/>
        </authorList>
    </citation>
    <scope>NUCLEOTIDE SEQUENCE</scope>
</reference>
<dbReference type="EnsemblMetazoa" id="HelroT178803">
    <property type="protein sequence ID" value="HelroP178803"/>
    <property type="gene ID" value="HelroG178803"/>
</dbReference>
<evidence type="ECO:0000313" key="13">
    <source>
        <dbReference type="EMBL" id="ESN95888.1"/>
    </source>
</evidence>
<keyword evidence="9 11" id="KW-0739">Sodium transport</keyword>
<dbReference type="PRINTS" id="PR01078">
    <property type="entry name" value="AMINACHANNEL"/>
</dbReference>
<dbReference type="Gene3D" id="1.10.287.770">
    <property type="entry name" value="YojJ-like"/>
    <property type="match status" value="1"/>
</dbReference>
<dbReference type="CTD" id="20206964"/>
<evidence type="ECO:0000313" key="15">
    <source>
        <dbReference type="Proteomes" id="UP000015101"/>
    </source>
</evidence>
<dbReference type="RefSeq" id="XP_009025934.1">
    <property type="nucleotide sequence ID" value="XM_009027686.1"/>
</dbReference>
<evidence type="ECO:0000256" key="6">
    <source>
        <dbReference type="ARBA" id="ARBA00023053"/>
    </source>
</evidence>
<dbReference type="InParanoid" id="T1FDR5"/>
<name>T1FDR5_HELRO</name>
<proteinExistence type="inferred from homology"/>
<evidence type="ECO:0000256" key="2">
    <source>
        <dbReference type="ARBA" id="ARBA00022448"/>
    </source>
</evidence>
<feature type="transmembrane region" description="Helical" evidence="12">
    <location>
        <begin position="79"/>
        <end position="100"/>
    </location>
</feature>
<dbReference type="Proteomes" id="UP000015101">
    <property type="component" value="Unassembled WGS sequence"/>
</dbReference>
<dbReference type="OrthoDB" id="6021021at2759"/>
<comment type="subcellular location">
    <subcellularLocation>
        <location evidence="1">Membrane</location>
        <topology evidence="1">Multi-pass membrane protein</topology>
    </subcellularLocation>
</comment>
<keyword evidence="2 11" id="KW-0813">Transport</keyword>
<dbReference type="GeneID" id="20206964"/>
<gene>
    <name evidence="14" type="primary">20206964</name>
    <name evidence="13" type="ORF">HELRODRAFT_178803</name>
</gene>
<evidence type="ECO:0000256" key="5">
    <source>
        <dbReference type="ARBA" id="ARBA00022989"/>
    </source>
</evidence>
<protein>
    <submittedName>
        <fullName evidence="13 14">Uncharacterized protein</fullName>
    </submittedName>
</protein>
<dbReference type="AlphaFoldDB" id="T1FDR5"/>
<reference evidence="14" key="3">
    <citation type="submission" date="2015-06" db="UniProtKB">
        <authorList>
            <consortium name="EnsemblMetazoa"/>
        </authorList>
    </citation>
    <scope>IDENTIFICATION</scope>
</reference>
<dbReference type="GO" id="GO:0005886">
    <property type="term" value="C:plasma membrane"/>
    <property type="evidence" value="ECO:0000318"/>
    <property type="project" value="GO_Central"/>
</dbReference>
<dbReference type="KEGG" id="hro:HELRODRAFT_178803"/>
<keyword evidence="5 12" id="KW-1133">Transmembrane helix</keyword>